<accession>A0A0W8FAC6</accession>
<dbReference type="AlphaFoldDB" id="A0A0W8FAC6"/>
<dbReference type="NCBIfam" id="TIGR03259">
    <property type="entry name" value="met_CoM_red_gam"/>
    <property type="match status" value="1"/>
</dbReference>
<dbReference type="Pfam" id="PF02240">
    <property type="entry name" value="MCR_gamma"/>
    <property type="match status" value="1"/>
</dbReference>
<protein>
    <submittedName>
        <fullName evidence="2">Methyl coenzyme m reductase gamma subunit</fullName>
        <ecNumber evidence="2">2.8.4.1</ecNumber>
    </submittedName>
</protein>
<dbReference type="GO" id="GO:0015948">
    <property type="term" value="P:methanogenesis"/>
    <property type="evidence" value="ECO:0007669"/>
    <property type="project" value="InterPro"/>
</dbReference>
<reference evidence="2" key="1">
    <citation type="journal article" date="2015" name="Proc. Natl. Acad. Sci. U.S.A.">
        <title>Networks of energetic and metabolic interactions define dynamics in microbial communities.</title>
        <authorList>
            <person name="Embree M."/>
            <person name="Liu J.K."/>
            <person name="Al-Bassam M.M."/>
            <person name="Zengler K."/>
        </authorList>
    </citation>
    <scope>NUCLEOTIDE SEQUENCE</scope>
</reference>
<gene>
    <name evidence="2" type="ORF">ASZ90_012509</name>
</gene>
<dbReference type="SMR" id="A0A0W8FAC6"/>
<evidence type="ECO:0000256" key="1">
    <source>
        <dbReference type="ARBA" id="ARBA00008740"/>
    </source>
</evidence>
<organism evidence="2">
    <name type="scientific">hydrocarbon metagenome</name>
    <dbReference type="NCBI Taxonomy" id="938273"/>
    <lineage>
        <taxon>unclassified sequences</taxon>
        <taxon>metagenomes</taxon>
        <taxon>ecological metagenomes</taxon>
    </lineage>
</organism>
<proteinExistence type="inferred from homology"/>
<dbReference type="InterPro" id="IPR036994">
    <property type="entry name" value="Me_CoM_Rdtase_gsu_sf"/>
</dbReference>
<dbReference type="InterPro" id="IPR009024">
    <property type="entry name" value="Me_CoM_Rdtase_Fd-like_fold"/>
</dbReference>
<dbReference type="Gene3D" id="3.90.320.20">
    <property type="entry name" value="Methyl-coenzyme M reductase, gamma subunit"/>
    <property type="match status" value="1"/>
</dbReference>
<dbReference type="EC" id="2.8.4.1" evidence="2"/>
<dbReference type="EMBL" id="LNQE01001420">
    <property type="protein sequence ID" value="KUG17797.1"/>
    <property type="molecule type" value="Genomic_DNA"/>
</dbReference>
<sequence length="255" mass="28506">MAYTPQFYPGSTSVGINRRKHMSGNVEKLRDIPEADVVAVMGHRAPGADYSSTHPPLKEMGEPDCPIRQIVAPTAGAAAGDRVRYSQWTDSMYFAPSIPYFRSYWGAINCKGCDPGTLSGRQIIEARERDIEDYTKAQYDSEMTDVALCSMRGCTVHGHSLRLEENGMQFDMLARTELGSDGNVYGVKDQVGIPLDKKVNLGKPMSEAEAKKRTTIFRFDGVPMGGKVGARQFDEAIEMTHHMWERRSKWGYRPE</sequence>
<keyword evidence="2" id="KW-0808">Transferase</keyword>
<name>A0A0W8FAC6_9ZZZZ</name>
<dbReference type="SUPFAM" id="SSF55088">
    <property type="entry name" value="Methyl-coenzyme M reductase subunits"/>
    <property type="match status" value="1"/>
</dbReference>
<dbReference type="InterPro" id="IPR003178">
    <property type="entry name" value="Me_CoM_Rdtase_gsu"/>
</dbReference>
<evidence type="ECO:0000313" key="2">
    <source>
        <dbReference type="EMBL" id="KUG17797.1"/>
    </source>
</evidence>
<comment type="similarity">
    <text evidence="1">Belongs to the methyl-coenzyme M reductase gamma subunit family.</text>
</comment>
<dbReference type="GO" id="GO:0050524">
    <property type="term" value="F:coenzyme-B sulfoethylthiotransferase activity"/>
    <property type="evidence" value="ECO:0007669"/>
    <property type="project" value="UniProtKB-EC"/>
</dbReference>
<comment type="caution">
    <text evidence="2">The sequence shown here is derived from an EMBL/GenBank/DDBJ whole genome shotgun (WGS) entry which is preliminary data.</text>
</comment>